<dbReference type="InterPro" id="IPR050536">
    <property type="entry name" value="DtxR_MntR_Metal-Reg"/>
</dbReference>
<dbReference type="SMART" id="SM00529">
    <property type="entry name" value="HTH_DTXR"/>
    <property type="match status" value="1"/>
</dbReference>
<dbReference type="GO" id="GO:0003700">
    <property type="term" value="F:DNA-binding transcription factor activity"/>
    <property type="evidence" value="ECO:0007669"/>
    <property type="project" value="InterPro"/>
</dbReference>
<protein>
    <submittedName>
        <fullName evidence="2">Iron dependent repressor</fullName>
    </submittedName>
</protein>
<evidence type="ECO:0000313" key="3">
    <source>
        <dbReference type="Proteomes" id="UP000219689"/>
    </source>
</evidence>
<sequence length="161" mass="17771">MTSAASPADIPDTVIPRDSLSPTAGWYLLTVSRLSSRGDRQVRTGELADRLAISPASATEMAGTLADDGLLEYEKYAGLETTARGTEIAESLAWRQCVVTSFFDRLLAYEIDARTAYRIGYTVPEDGIHRLQERIDEPRIEACQRLRGDDDECLVATRVES</sequence>
<evidence type="ECO:0000259" key="1">
    <source>
        <dbReference type="PROSITE" id="PS50944"/>
    </source>
</evidence>
<dbReference type="Proteomes" id="UP000219689">
    <property type="component" value="Unassembled WGS sequence"/>
</dbReference>
<accession>A0A2A5QQG1</accession>
<name>A0A2A5QQG1_9EURY</name>
<dbReference type="AlphaFoldDB" id="A0A2A5QQG1"/>
<dbReference type="PROSITE" id="PS50944">
    <property type="entry name" value="HTH_DTXR"/>
    <property type="match status" value="1"/>
</dbReference>
<dbReference type="InterPro" id="IPR036388">
    <property type="entry name" value="WH-like_DNA-bd_sf"/>
</dbReference>
<dbReference type="Pfam" id="PF01325">
    <property type="entry name" value="Fe_dep_repress"/>
    <property type="match status" value="1"/>
</dbReference>
<dbReference type="InterPro" id="IPR022689">
    <property type="entry name" value="Iron_dep_repressor"/>
</dbReference>
<dbReference type="EMBL" id="NXNI01000002">
    <property type="protein sequence ID" value="PCR89042.1"/>
    <property type="molecule type" value="Genomic_DNA"/>
</dbReference>
<dbReference type="Gene3D" id="1.10.10.10">
    <property type="entry name" value="Winged helix-like DNA-binding domain superfamily/Winged helix DNA-binding domain"/>
    <property type="match status" value="1"/>
</dbReference>
<organism evidence="2 3">
    <name type="scientific">Natrinema ejinorense</name>
    <dbReference type="NCBI Taxonomy" id="373386"/>
    <lineage>
        <taxon>Archaea</taxon>
        <taxon>Methanobacteriati</taxon>
        <taxon>Methanobacteriota</taxon>
        <taxon>Stenosarchaea group</taxon>
        <taxon>Halobacteria</taxon>
        <taxon>Halobacteriales</taxon>
        <taxon>Natrialbaceae</taxon>
        <taxon>Natrinema</taxon>
    </lineage>
</organism>
<evidence type="ECO:0000313" key="2">
    <source>
        <dbReference type="EMBL" id="PCR89042.1"/>
    </source>
</evidence>
<feature type="domain" description="HTH dtxR-type" evidence="1">
    <location>
        <begin position="20"/>
        <end position="82"/>
    </location>
</feature>
<dbReference type="OrthoDB" id="266552at2157"/>
<gene>
    <name evidence="2" type="ORF">CP557_19895</name>
</gene>
<dbReference type="SUPFAM" id="SSF46785">
    <property type="entry name" value="Winged helix' DNA-binding domain"/>
    <property type="match status" value="1"/>
</dbReference>
<dbReference type="GO" id="GO:0003677">
    <property type="term" value="F:DNA binding"/>
    <property type="evidence" value="ECO:0007669"/>
    <property type="project" value="InterPro"/>
</dbReference>
<reference evidence="2 3" key="1">
    <citation type="submission" date="2017-09" db="EMBL/GenBank/DDBJ databases">
        <title>Genome sequences of Natrinema ejinorence JCM 13890T.</title>
        <authorList>
            <person name="Roh S.W."/>
            <person name="Kim Y.B."/>
            <person name="Kim J.Y."/>
        </authorList>
    </citation>
    <scope>NUCLEOTIDE SEQUENCE [LARGE SCALE GENOMIC DNA]</scope>
    <source>
        <strain evidence="2 3">JCM 13890</strain>
    </source>
</reference>
<dbReference type="InterPro" id="IPR022687">
    <property type="entry name" value="HTH_DTXR"/>
</dbReference>
<proteinExistence type="predicted"/>
<dbReference type="PANTHER" id="PTHR33238">
    <property type="entry name" value="IRON (METAL) DEPENDENT REPRESSOR, DTXR FAMILY"/>
    <property type="match status" value="1"/>
</dbReference>
<dbReference type="InterPro" id="IPR036390">
    <property type="entry name" value="WH_DNA-bd_sf"/>
</dbReference>
<keyword evidence="3" id="KW-1185">Reference proteome</keyword>
<comment type="caution">
    <text evidence="2">The sequence shown here is derived from an EMBL/GenBank/DDBJ whole genome shotgun (WGS) entry which is preliminary data.</text>
</comment>
<dbReference type="GO" id="GO:0046914">
    <property type="term" value="F:transition metal ion binding"/>
    <property type="evidence" value="ECO:0007669"/>
    <property type="project" value="InterPro"/>
</dbReference>
<dbReference type="PANTHER" id="PTHR33238:SF7">
    <property type="entry name" value="IRON-DEPENDENT TRANSCRIPTIONAL REGULATOR"/>
    <property type="match status" value="1"/>
</dbReference>